<dbReference type="EMBL" id="KI630171">
    <property type="protein sequence ID" value="EYU46278.1"/>
    <property type="molecule type" value="Genomic_DNA"/>
</dbReference>
<feature type="compositionally biased region" description="Basic and acidic residues" evidence="1">
    <location>
        <begin position="1082"/>
        <end position="1093"/>
    </location>
</feature>
<feature type="compositionally biased region" description="Basic and acidic residues" evidence="1">
    <location>
        <begin position="998"/>
        <end position="1009"/>
    </location>
</feature>
<feature type="compositionally biased region" description="Acidic residues" evidence="1">
    <location>
        <begin position="881"/>
        <end position="897"/>
    </location>
</feature>
<evidence type="ECO:0000256" key="1">
    <source>
        <dbReference type="SAM" id="MobiDB-lite"/>
    </source>
</evidence>
<gene>
    <name evidence="2" type="ORF">MIMGU_mgv1a000474mg</name>
</gene>
<keyword evidence="3" id="KW-1185">Reference proteome</keyword>
<evidence type="ECO:0000313" key="2">
    <source>
        <dbReference type="EMBL" id="EYU46278.1"/>
    </source>
</evidence>
<feature type="compositionally biased region" description="Basic and acidic residues" evidence="1">
    <location>
        <begin position="252"/>
        <end position="268"/>
    </location>
</feature>
<feature type="compositionally biased region" description="Basic and acidic residues" evidence="1">
    <location>
        <begin position="30"/>
        <end position="46"/>
    </location>
</feature>
<dbReference type="Proteomes" id="UP000030748">
    <property type="component" value="Unassembled WGS sequence"/>
</dbReference>
<feature type="compositionally biased region" description="Polar residues" evidence="1">
    <location>
        <begin position="821"/>
        <end position="837"/>
    </location>
</feature>
<feature type="compositionally biased region" description="Polar residues" evidence="1">
    <location>
        <begin position="592"/>
        <end position="623"/>
    </location>
</feature>
<feature type="compositionally biased region" description="Basic and acidic residues" evidence="1">
    <location>
        <begin position="483"/>
        <end position="497"/>
    </location>
</feature>
<protein>
    <submittedName>
        <fullName evidence="2">Uncharacterized protein</fullName>
    </submittedName>
</protein>
<feature type="region of interest" description="Disordered" evidence="1">
    <location>
        <begin position="240"/>
        <end position="268"/>
    </location>
</feature>
<reference evidence="2 3" key="1">
    <citation type="journal article" date="2013" name="Proc. Natl. Acad. Sci. U.S.A.">
        <title>Fine-scale variation in meiotic recombination in Mimulus inferred from population shotgun sequencing.</title>
        <authorList>
            <person name="Hellsten U."/>
            <person name="Wright K.M."/>
            <person name="Jenkins J."/>
            <person name="Shu S."/>
            <person name="Yuan Y."/>
            <person name="Wessler S.R."/>
            <person name="Schmutz J."/>
            <person name="Willis J.H."/>
            <person name="Rokhsar D.S."/>
        </authorList>
    </citation>
    <scope>NUCLEOTIDE SEQUENCE [LARGE SCALE GENOMIC DNA]</scope>
    <source>
        <strain evidence="3">cv. DUN x IM62</strain>
    </source>
</reference>
<feature type="compositionally biased region" description="Basic and acidic residues" evidence="1">
    <location>
        <begin position="956"/>
        <end position="969"/>
    </location>
</feature>
<organism evidence="2 3">
    <name type="scientific">Erythranthe guttata</name>
    <name type="common">Yellow monkey flower</name>
    <name type="synonym">Mimulus guttatus</name>
    <dbReference type="NCBI Taxonomy" id="4155"/>
    <lineage>
        <taxon>Eukaryota</taxon>
        <taxon>Viridiplantae</taxon>
        <taxon>Streptophyta</taxon>
        <taxon>Embryophyta</taxon>
        <taxon>Tracheophyta</taxon>
        <taxon>Spermatophyta</taxon>
        <taxon>Magnoliopsida</taxon>
        <taxon>eudicotyledons</taxon>
        <taxon>Gunneridae</taxon>
        <taxon>Pentapetalae</taxon>
        <taxon>asterids</taxon>
        <taxon>lamiids</taxon>
        <taxon>Lamiales</taxon>
        <taxon>Phrymaceae</taxon>
        <taxon>Erythranthe</taxon>
    </lineage>
</organism>
<feature type="compositionally biased region" description="Polar residues" evidence="1">
    <location>
        <begin position="216"/>
        <end position="227"/>
    </location>
</feature>
<feature type="region of interest" description="Disordered" evidence="1">
    <location>
        <begin position="467"/>
        <end position="511"/>
    </location>
</feature>
<feature type="compositionally biased region" description="Polar residues" evidence="1">
    <location>
        <begin position="741"/>
        <end position="752"/>
    </location>
</feature>
<feature type="compositionally biased region" description="Basic and acidic residues" evidence="1">
    <location>
        <begin position="116"/>
        <end position="127"/>
    </location>
</feature>
<feature type="compositionally biased region" description="Basic and acidic residues" evidence="1">
    <location>
        <begin position="914"/>
        <end position="925"/>
    </location>
</feature>
<feature type="region of interest" description="Disordered" evidence="1">
    <location>
        <begin position="821"/>
        <end position="849"/>
    </location>
</feature>
<dbReference type="STRING" id="4155.A0A022S2Y5"/>
<feature type="region of interest" description="Disordered" evidence="1">
    <location>
        <begin position="1"/>
        <end position="46"/>
    </location>
</feature>
<feature type="compositionally biased region" description="Low complexity" evidence="1">
    <location>
        <begin position="171"/>
        <end position="183"/>
    </location>
</feature>
<feature type="region of interest" description="Disordered" evidence="1">
    <location>
        <begin position="68"/>
        <end position="227"/>
    </location>
</feature>
<feature type="region of interest" description="Disordered" evidence="1">
    <location>
        <begin position="580"/>
        <end position="693"/>
    </location>
</feature>
<feature type="compositionally biased region" description="Polar residues" evidence="1">
    <location>
        <begin position="86"/>
        <end position="101"/>
    </location>
</feature>
<proteinExistence type="predicted"/>
<feature type="region of interest" description="Disordered" evidence="1">
    <location>
        <begin position="872"/>
        <end position="1129"/>
    </location>
</feature>
<dbReference type="AlphaFoldDB" id="A0A022S2Y5"/>
<feature type="compositionally biased region" description="Polar residues" evidence="1">
    <location>
        <begin position="761"/>
        <end position="777"/>
    </location>
</feature>
<accession>A0A022S2Y5</accession>
<sequence>MERDQGLISATNEAPATLGSMPLSDNSESLCRKEDNKTFDSAKSPDVDEIPALDNLSATDGFGSQLGAILGSSMVSGSGDLASVDQLDTGTVPASSPQANPEDTAEQVPNDAGAAIDKDIDVEKLEEPLQEQDTNGKEDKDNADEVLASNSKLADNLPSLSTLDPALNCLASSSHSAGQSGESNDNNEPHDEVVCDDTSFVSVVEVSGNDKDHGTSEGSPSLVRDSNSVEMEIDQGLNSATDEAATTFGSRPLDDGSGKFESPCREEDEKNIISAESSYMDKCPASSNLSEGVTDVVGPQLGAISVAAAIVDHPEEAAATFESRPLADESGKFESLCSEEDEKIIVSAESSYKDNIPASSNLSEGVTDVVGPQLGAVSVAAAIVDHPEVTATSPQYTTQDTIYPSVEQVPKDTSDAPATDTDISVDKLDIPQEQDPNEEEGNDHMDAPVEVSISITEVACPTAEEAIVPDNLSDGAVNTNSEVHGDTFDNESGRSPDNEDAEESAAPEVSISVPELACPTPEEAPFNNLSDGAANTISGVLENALENDSAELPVDEQATEDASVSTSTMEVAYPGLIDSLAPSDLSDAPVEMSNSATVEDSVESDNLSDGAGNTISEDTSGNESMELPTPEQAKQDCPNEVSISTTEIPNPTTVDFSAPTKFSDGTLDHTSEVVGDTSANEPVQLPADQDSKENVTLASDNLSEGAVNIISEALGETPSNESAELLIDEHAAAPFDVVGDTSANEPVQSPADQDSKENARSNESADNLSEGAANTVSEALDEAPGYESAELLINEHAAAPLAVVGDNVVQLPADQDSKENVTLASDNLSEGAANTISEALGDTPGNESPELLIDEHAAAPLEVPITTEIGLSQSGSHMNEEEIPGELECGDDIMDTDVDSKPEPKEAPTVLESVENKDVDSKPESDEAPSVVETIEAMDVDSKPDSKEAPTLLENIEEHDVNSKPKSDEAPSVVETIEVMDVDSKPESDEASTVSESIEDKDACSKPESDEGPTLLENIEEKDVDSKLKSDEAPSVMETIEVMDDDSKPESNEAPIVSESIEDKDVDLKPESNEAPIVSESIEDKDVDSKPESNEAPSAVDTIEAMDVDSKPESNEAPVVLEDSSNLNE</sequence>
<feature type="compositionally biased region" description="Polar residues" evidence="1">
    <location>
        <begin position="641"/>
        <end position="655"/>
    </location>
</feature>
<evidence type="ECO:0000313" key="3">
    <source>
        <dbReference type="Proteomes" id="UP000030748"/>
    </source>
</evidence>
<feature type="compositionally biased region" description="Polar residues" evidence="1">
    <location>
        <begin position="148"/>
        <end position="162"/>
    </location>
</feature>
<feature type="region of interest" description="Disordered" evidence="1">
    <location>
        <begin position="734"/>
        <end position="780"/>
    </location>
</feature>
<feature type="compositionally biased region" description="Basic and acidic residues" evidence="1">
    <location>
        <begin position="1061"/>
        <end position="1072"/>
    </location>
</feature>
<feature type="compositionally biased region" description="Basic and acidic residues" evidence="1">
    <location>
        <begin position="1019"/>
        <end position="1032"/>
    </location>
</feature>
<feature type="region of interest" description="Disordered" evidence="1">
    <location>
        <begin position="406"/>
        <end position="444"/>
    </location>
</feature>
<name>A0A022S2Y5_ERYGU</name>